<dbReference type="GO" id="GO:0005737">
    <property type="term" value="C:cytoplasm"/>
    <property type="evidence" value="ECO:0007669"/>
    <property type="project" value="UniProtKB-SubCell"/>
</dbReference>
<name>A0A7X9IJU5_9DELT</name>
<evidence type="ECO:0000256" key="10">
    <source>
        <dbReference type="ARBA" id="ARBA00022679"/>
    </source>
</evidence>
<dbReference type="NCBIfam" id="NF002634">
    <property type="entry name" value="PRK02304.1-3"/>
    <property type="match status" value="1"/>
</dbReference>
<dbReference type="PANTHER" id="PTHR32315:SF3">
    <property type="entry name" value="ADENINE PHOSPHORIBOSYLTRANSFERASE"/>
    <property type="match status" value="1"/>
</dbReference>
<dbReference type="PANTHER" id="PTHR32315">
    <property type="entry name" value="ADENINE PHOSPHORIBOSYLTRANSFERASE"/>
    <property type="match status" value="1"/>
</dbReference>
<dbReference type="FunFam" id="3.40.50.2020:FF:000004">
    <property type="entry name" value="Adenine phosphoribosyltransferase"/>
    <property type="match status" value="1"/>
</dbReference>
<evidence type="ECO:0000256" key="4">
    <source>
        <dbReference type="ARBA" id="ARBA00004659"/>
    </source>
</evidence>
<evidence type="ECO:0000256" key="8">
    <source>
        <dbReference type="ARBA" id="ARBA00022490"/>
    </source>
</evidence>
<dbReference type="GO" id="GO:0003999">
    <property type="term" value="F:adenine phosphoribosyltransferase activity"/>
    <property type="evidence" value="ECO:0007669"/>
    <property type="project" value="UniProtKB-UniRule"/>
</dbReference>
<evidence type="ECO:0000256" key="3">
    <source>
        <dbReference type="ARBA" id="ARBA00004496"/>
    </source>
</evidence>
<comment type="pathway">
    <text evidence="4 12">Purine metabolism; AMP biosynthesis via salvage pathway; AMP from adenine: step 1/1.</text>
</comment>
<dbReference type="GO" id="GO:0006168">
    <property type="term" value="P:adenine salvage"/>
    <property type="evidence" value="ECO:0007669"/>
    <property type="project" value="InterPro"/>
</dbReference>
<keyword evidence="10 12" id="KW-0808">Transferase</keyword>
<comment type="function">
    <text evidence="2 12">Catalyzes a salvage reaction resulting in the formation of AMP, that is energically less costly than de novo synthesis.</text>
</comment>
<accession>A0A7X9IJU5</accession>
<keyword evidence="9 12" id="KW-0328">Glycosyltransferase</keyword>
<dbReference type="GO" id="GO:0016208">
    <property type="term" value="F:AMP binding"/>
    <property type="evidence" value="ECO:0007669"/>
    <property type="project" value="TreeGrafter"/>
</dbReference>
<dbReference type="GO" id="GO:0006166">
    <property type="term" value="P:purine ribonucleoside salvage"/>
    <property type="evidence" value="ECO:0007669"/>
    <property type="project" value="UniProtKB-UniRule"/>
</dbReference>
<proteinExistence type="inferred from homology"/>
<dbReference type="HAMAP" id="MF_00004">
    <property type="entry name" value="Aden_phosphoribosyltr"/>
    <property type="match status" value="1"/>
</dbReference>
<dbReference type="EMBL" id="JAAZON010000330">
    <property type="protein sequence ID" value="NMC63010.1"/>
    <property type="molecule type" value="Genomic_DNA"/>
</dbReference>
<comment type="subcellular location">
    <subcellularLocation>
        <location evidence="3 12">Cytoplasm</location>
    </subcellularLocation>
</comment>
<evidence type="ECO:0000256" key="1">
    <source>
        <dbReference type="ARBA" id="ARBA00000868"/>
    </source>
</evidence>
<dbReference type="SUPFAM" id="SSF53271">
    <property type="entry name" value="PRTase-like"/>
    <property type="match status" value="1"/>
</dbReference>
<keyword evidence="8 12" id="KW-0963">Cytoplasm</keyword>
<evidence type="ECO:0000256" key="2">
    <source>
        <dbReference type="ARBA" id="ARBA00003968"/>
    </source>
</evidence>
<evidence type="ECO:0000259" key="13">
    <source>
        <dbReference type="Pfam" id="PF00156"/>
    </source>
</evidence>
<dbReference type="NCBIfam" id="TIGR01090">
    <property type="entry name" value="apt"/>
    <property type="match status" value="1"/>
</dbReference>
<sequence>MDLKQYIRDIPDFPKPGVLFKDITPILKDSKAFLFVIDELTKDLEGRTVNAIAAVESRGFIFGAPLALRLGVPFVPLRKPGKLPAETLGVEYALEYGTNRIEIHKDALKKGEHVVVIDDLLATGGTAAAACELVNKLGAQVEKVLFVIELSFLSGREKLKGIDVSALLSFD</sequence>
<dbReference type="InterPro" id="IPR050054">
    <property type="entry name" value="UPRTase/APRTase"/>
</dbReference>
<comment type="similarity">
    <text evidence="5 12">Belongs to the purine/pyrimidine phosphoribosyltransferase family.</text>
</comment>
<organism evidence="14 15">
    <name type="scientific">SAR324 cluster bacterium</name>
    <dbReference type="NCBI Taxonomy" id="2024889"/>
    <lineage>
        <taxon>Bacteria</taxon>
        <taxon>Deltaproteobacteria</taxon>
        <taxon>SAR324 cluster</taxon>
    </lineage>
</organism>
<evidence type="ECO:0000256" key="11">
    <source>
        <dbReference type="ARBA" id="ARBA00022726"/>
    </source>
</evidence>
<evidence type="ECO:0000256" key="6">
    <source>
        <dbReference type="ARBA" id="ARBA00011738"/>
    </source>
</evidence>
<dbReference type="NCBIfam" id="NF002636">
    <property type="entry name" value="PRK02304.1-5"/>
    <property type="match status" value="1"/>
</dbReference>
<dbReference type="Gene3D" id="3.40.50.2020">
    <property type="match status" value="1"/>
</dbReference>
<dbReference type="UniPathway" id="UPA00588">
    <property type="reaction ID" value="UER00646"/>
</dbReference>
<evidence type="ECO:0000256" key="12">
    <source>
        <dbReference type="HAMAP-Rule" id="MF_00004"/>
    </source>
</evidence>
<dbReference type="CDD" id="cd06223">
    <property type="entry name" value="PRTases_typeI"/>
    <property type="match status" value="1"/>
</dbReference>
<dbReference type="InterPro" id="IPR029057">
    <property type="entry name" value="PRTase-like"/>
</dbReference>
<dbReference type="InterPro" id="IPR005764">
    <property type="entry name" value="Ade_phspho_trans"/>
</dbReference>
<comment type="subunit">
    <text evidence="6 12">Homodimer.</text>
</comment>
<dbReference type="AlphaFoldDB" id="A0A7X9IJU5"/>
<dbReference type="Proteomes" id="UP000524246">
    <property type="component" value="Unassembled WGS sequence"/>
</dbReference>
<evidence type="ECO:0000313" key="15">
    <source>
        <dbReference type="Proteomes" id="UP000524246"/>
    </source>
</evidence>
<comment type="caution">
    <text evidence="14">The sequence shown here is derived from an EMBL/GenBank/DDBJ whole genome shotgun (WGS) entry which is preliminary data.</text>
</comment>
<evidence type="ECO:0000256" key="5">
    <source>
        <dbReference type="ARBA" id="ARBA00008391"/>
    </source>
</evidence>
<dbReference type="EC" id="2.4.2.7" evidence="7 12"/>
<reference evidence="14 15" key="1">
    <citation type="journal article" date="2020" name="Biotechnol. Biofuels">
        <title>New insights from the biogas microbiome by comprehensive genome-resolved metagenomics of nearly 1600 species originating from multiple anaerobic digesters.</title>
        <authorList>
            <person name="Campanaro S."/>
            <person name="Treu L."/>
            <person name="Rodriguez-R L.M."/>
            <person name="Kovalovszki A."/>
            <person name="Ziels R.M."/>
            <person name="Maus I."/>
            <person name="Zhu X."/>
            <person name="Kougias P.G."/>
            <person name="Basile A."/>
            <person name="Luo G."/>
            <person name="Schluter A."/>
            <person name="Konstantinidis K.T."/>
            <person name="Angelidaki I."/>
        </authorList>
    </citation>
    <scope>NUCLEOTIDE SEQUENCE [LARGE SCALE GENOMIC DNA]</scope>
    <source>
        <strain evidence="14">AS27yjCOA_65</strain>
    </source>
</reference>
<evidence type="ECO:0000256" key="7">
    <source>
        <dbReference type="ARBA" id="ARBA00011893"/>
    </source>
</evidence>
<dbReference type="GO" id="GO:0002055">
    <property type="term" value="F:adenine binding"/>
    <property type="evidence" value="ECO:0007669"/>
    <property type="project" value="TreeGrafter"/>
</dbReference>
<comment type="catalytic activity">
    <reaction evidence="1 12">
        <text>AMP + diphosphate = 5-phospho-alpha-D-ribose 1-diphosphate + adenine</text>
        <dbReference type="Rhea" id="RHEA:16609"/>
        <dbReference type="ChEBI" id="CHEBI:16708"/>
        <dbReference type="ChEBI" id="CHEBI:33019"/>
        <dbReference type="ChEBI" id="CHEBI:58017"/>
        <dbReference type="ChEBI" id="CHEBI:456215"/>
        <dbReference type="EC" id="2.4.2.7"/>
    </reaction>
</comment>
<dbReference type="InterPro" id="IPR000836">
    <property type="entry name" value="PRTase_dom"/>
</dbReference>
<protein>
    <recommendedName>
        <fullName evidence="7 12">Adenine phosphoribosyltransferase</fullName>
        <shortName evidence="12">APRT</shortName>
        <ecNumber evidence="7 12">2.4.2.7</ecNumber>
    </recommendedName>
</protein>
<gene>
    <name evidence="12" type="primary">apt</name>
    <name evidence="14" type="ORF">GYA55_07560</name>
</gene>
<dbReference type="GO" id="GO:0044209">
    <property type="term" value="P:AMP salvage"/>
    <property type="evidence" value="ECO:0007669"/>
    <property type="project" value="UniProtKB-UniRule"/>
</dbReference>
<dbReference type="Pfam" id="PF00156">
    <property type="entry name" value="Pribosyltran"/>
    <property type="match status" value="1"/>
</dbReference>
<keyword evidence="11 12" id="KW-0660">Purine salvage</keyword>
<feature type="domain" description="Phosphoribosyltransferase" evidence="13">
    <location>
        <begin position="27"/>
        <end position="141"/>
    </location>
</feature>
<evidence type="ECO:0000256" key="9">
    <source>
        <dbReference type="ARBA" id="ARBA00022676"/>
    </source>
</evidence>
<evidence type="ECO:0000313" key="14">
    <source>
        <dbReference type="EMBL" id="NMC63010.1"/>
    </source>
</evidence>